<dbReference type="PANTHER" id="PTHR48020">
    <property type="entry name" value="PROTON MYO-INOSITOL COTRANSPORTER"/>
    <property type="match status" value="1"/>
</dbReference>
<dbReference type="PANTHER" id="PTHR48020:SF12">
    <property type="entry name" value="PROTON MYO-INOSITOL COTRANSPORTER"/>
    <property type="match status" value="1"/>
</dbReference>
<feature type="transmembrane region" description="Helical" evidence="10">
    <location>
        <begin position="419"/>
        <end position="435"/>
    </location>
</feature>
<dbReference type="PROSITE" id="PS00217">
    <property type="entry name" value="SUGAR_TRANSPORT_2"/>
    <property type="match status" value="1"/>
</dbReference>
<dbReference type="InterPro" id="IPR020846">
    <property type="entry name" value="MFS_dom"/>
</dbReference>
<dbReference type="InterPro" id="IPR047984">
    <property type="entry name" value="XylE-like"/>
</dbReference>
<evidence type="ECO:0000256" key="4">
    <source>
        <dbReference type="ARBA" id="ARBA00022475"/>
    </source>
</evidence>
<dbReference type="PROSITE" id="PS00216">
    <property type="entry name" value="SUGAR_TRANSPORT_1"/>
    <property type="match status" value="2"/>
</dbReference>
<feature type="transmembrane region" description="Helical" evidence="10">
    <location>
        <begin position="79"/>
        <end position="95"/>
    </location>
</feature>
<accession>A0A9D1GN41</accession>
<evidence type="ECO:0000256" key="2">
    <source>
        <dbReference type="ARBA" id="ARBA00010992"/>
    </source>
</evidence>
<feature type="transmembrane region" description="Helical" evidence="10">
    <location>
        <begin position="101"/>
        <end position="126"/>
    </location>
</feature>
<feature type="domain" description="Major facilitator superfamily (MFS) profile" evidence="11">
    <location>
        <begin position="12"/>
        <end position="442"/>
    </location>
</feature>
<dbReference type="InterPro" id="IPR050814">
    <property type="entry name" value="Myo-inositol_Transporter"/>
</dbReference>
<dbReference type="Gene3D" id="1.20.1250.20">
    <property type="entry name" value="MFS general substrate transporter like domains"/>
    <property type="match status" value="2"/>
</dbReference>
<reference evidence="12" key="2">
    <citation type="journal article" date="2021" name="PeerJ">
        <title>Extensive microbial diversity within the chicken gut microbiome revealed by metagenomics and culture.</title>
        <authorList>
            <person name="Gilroy R."/>
            <person name="Ravi A."/>
            <person name="Getino M."/>
            <person name="Pursley I."/>
            <person name="Horton D.L."/>
            <person name="Alikhan N.F."/>
            <person name="Baker D."/>
            <person name="Gharbi K."/>
            <person name="Hall N."/>
            <person name="Watson M."/>
            <person name="Adriaenssens E.M."/>
            <person name="Foster-Nyarko E."/>
            <person name="Jarju S."/>
            <person name="Secka A."/>
            <person name="Antonio M."/>
            <person name="Oren A."/>
            <person name="Chaudhuri R.R."/>
            <person name="La Ragione R."/>
            <person name="Hildebrand F."/>
            <person name="Pallen M.J."/>
        </authorList>
    </citation>
    <scope>NUCLEOTIDE SEQUENCE</scope>
    <source>
        <strain evidence="12">ChiHecec2B26-709</strain>
    </source>
</reference>
<evidence type="ECO:0000256" key="10">
    <source>
        <dbReference type="SAM" id="Phobius"/>
    </source>
</evidence>
<evidence type="ECO:0000256" key="5">
    <source>
        <dbReference type="ARBA" id="ARBA00022597"/>
    </source>
</evidence>
<dbReference type="GO" id="GO:0022857">
    <property type="term" value="F:transmembrane transporter activity"/>
    <property type="evidence" value="ECO:0007669"/>
    <property type="project" value="InterPro"/>
</dbReference>
<sequence length="455" mass="48619">MTGLNRRFIYFICLVSAMGGLLFGYDWVVIGGAVKFYEQFFGIGGDAVLQGVATSSALVGCMIGAMVAGALADRYGRKPLLITAAVLFTVSGIATGAFNEFGWFCVARLVGGVGIGIASAISPMYIAEVAPADIRGRLVSLNQMAIVLGILAAQIANWAIARPDIGGSVDPWNIEMGWRWMFWAETLPAAIFLILAFVIPESPRWSALNGRSEAARKVLAMIGGGTYADNELGLIGAVSSPEGKSGLKDLFKRRYAGILVLGIVIAVFQQWCGTNVIFIYAQDVFAGAGYSVSEAFLNIVVTGVANVVFTILALYTVDRWGRRKLMLTGAAGLAVIYAVLGTCFHFEVEGMVMVVLTVAAIACYAMTLGPVTWVLLSEIFPGRVRGTAMAVCTFALWVGSCTLTFAFPSMNAGLGCSGSFWIYAGICLLGFLYFLRSCPETRGKTLEQLENELTR</sequence>
<gene>
    <name evidence="12" type="ORF">IAC35_05045</name>
</gene>
<dbReference type="CDD" id="cd17359">
    <property type="entry name" value="MFS_XylE_like"/>
    <property type="match status" value="1"/>
</dbReference>
<dbReference type="InterPro" id="IPR003663">
    <property type="entry name" value="Sugar/inositol_transpt"/>
</dbReference>
<dbReference type="Proteomes" id="UP000886881">
    <property type="component" value="Unassembled WGS sequence"/>
</dbReference>
<keyword evidence="6 10" id="KW-0812">Transmembrane</keyword>
<evidence type="ECO:0000256" key="8">
    <source>
        <dbReference type="ARBA" id="ARBA00023136"/>
    </source>
</evidence>
<keyword evidence="3 9" id="KW-0813">Transport</keyword>
<evidence type="ECO:0000256" key="3">
    <source>
        <dbReference type="ARBA" id="ARBA00022448"/>
    </source>
</evidence>
<dbReference type="InterPro" id="IPR005828">
    <property type="entry name" value="MFS_sugar_transport-like"/>
</dbReference>
<dbReference type="PRINTS" id="PR00171">
    <property type="entry name" value="SUGRTRNSPORT"/>
</dbReference>
<dbReference type="InterPro" id="IPR036259">
    <property type="entry name" value="MFS_trans_sf"/>
</dbReference>
<dbReference type="NCBIfam" id="TIGR00879">
    <property type="entry name" value="SP"/>
    <property type="match status" value="1"/>
</dbReference>
<evidence type="ECO:0000259" key="11">
    <source>
        <dbReference type="PROSITE" id="PS50850"/>
    </source>
</evidence>
<comment type="similarity">
    <text evidence="2 9">Belongs to the major facilitator superfamily. Sugar transporter (TC 2.A.1.1) family.</text>
</comment>
<dbReference type="SUPFAM" id="SSF103473">
    <property type="entry name" value="MFS general substrate transporter"/>
    <property type="match status" value="1"/>
</dbReference>
<feature type="transmembrane region" description="Helical" evidence="10">
    <location>
        <begin position="48"/>
        <end position="72"/>
    </location>
</feature>
<dbReference type="EMBL" id="DVLC01000095">
    <property type="protein sequence ID" value="HIT47206.1"/>
    <property type="molecule type" value="Genomic_DNA"/>
</dbReference>
<feature type="transmembrane region" description="Helical" evidence="10">
    <location>
        <begin position="138"/>
        <end position="160"/>
    </location>
</feature>
<dbReference type="Pfam" id="PF00083">
    <property type="entry name" value="Sugar_tr"/>
    <property type="match status" value="1"/>
</dbReference>
<dbReference type="PROSITE" id="PS50850">
    <property type="entry name" value="MFS"/>
    <property type="match status" value="1"/>
</dbReference>
<evidence type="ECO:0000256" key="9">
    <source>
        <dbReference type="RuleBase" id="RU003346"/>
    </source>
</evidence>
<feature type="transmembrane region" description="Helical" evidence="10">
    <location>
        <begin position="354"/>
        <end position="376"/>
    </location>
</feature>
<evidence type="ECO:0000313" key="13">
    <source>
        <dbReference type="Proteomes" id="UP000886881"/>
    </source>
</evidence>
<keyword evidence="4" id="KW-1003">Cell membrane</keyword>
<evidence type="ECO:0000256" key="1">
    <source>
        <dbReference type="ARBA" id="ARBA00004651"/>
    </source>
</evidence>
<feature type="transmembrane region" description="Helical" evidence="10">
    <location>
        <begin position="327"/>
        <end position="348"/>
    </location>
</feature>
<feature type="transmembrane region" description="Helical" evidence="10">
    <location>
        <begin position="180"/>
        <end position="199"/>
    </location>
</feature>
<name>A0A9D1GN41_9BACT</name>
<keyword evidence="7 10" id="KW-1133">Transmembrane helix</keyword>
<feature type="transmembrane region" description="Helical" evidence="10">
    <location>
        <begin position="7"/>
        <end position="28"/>
    </location>
</feature>
<organism evidence="12 13">
    <name type="scientific">Candidatus Cryptobacteroides merdipullorum</name>
    <dbReference type="NCBI Taxonomy" id="2840771"/>
    <lineage>
        <taxon>Bacteria</taxon>
        <taxon>Pseudomonadati</taxon>
        <taxon>Bacteroidota</taxon>
        <taxon>Bacteroidia</taxon>
        <taxon>Bacteroidales</taxon>
        <taxon>Candidatus Cryptobacteroides</taxon>
    </lineage>
</organism>
<feature type="transmembrane region" description="Helical" evidence="10">
    <location>
        <begin position="295"/>
        <end position="315"/>
    </location>
</feature>
<evidence type="ECO:0000313" key="12">
    <source>
        <dbReference type="EMBL" id="HIT47206.1"/>
    </source>
</evidence>
<keyword evidence="5" id="KW-0762">Sugar transport</keyword>
<evidence type="ECO:0000256" key="6">
    <source>
        <dbReference type="ARBA" id="ARBA00022692"/>
    </source>
</evidence>
<feature type="transmembrane region" description="Helical" evidence="10">
    <location>
        <begin position="388"/>
        <end position="407"/>
    </location>
</feature>
<keyword evidence="8 10" id="KW-0472">Membrane</keyword>
<comment type="caution">
    <text evidence="12">The sequence shown here is derived from an EMBL/GenBank/DDBJ whole genome shotgun (WGS) entry which is preliminary data.</text>
</comment>
<dbReference type="AlphaFoldDB" id="A0A9D1GN41"/>
<dbReference type="InterPro" id="IPR005829">
    <property type="entry name" value="Sugar_transporter_CS"/>
</dbReference>
<reference evidence="12" key="1">
    <citation type="submission" date="2020-10" db="EMBL/GenBank/DDBJ databases">
        <authorList>
            <person name="Gilroy R."/>
        </authorList>
    </citation>
    <scope>NUCLEOTIDE SEQUENCE</scope>
    <source>
        <strain evidence="12">ChiHecec2B26-709</strain>
    </source>
</reference>
<proteinExistence type="inferred from homology"/>
<evidence type="ECO:0000256" key="7">
    <source>
        <dbReference type="ARBA" id="ARBA00022989"/>
    </source>
</evidence>
<protein>
    <submittedName>
        <fullName evidence="12">Sugar porter family MFS transporter</fullName>
    </submittedName>
</protein>
<feature type="transmembrane region" description="Helical" evidence="10">
    <location>
        <begin position="255"/>
        <end position="280"/>
    </location>
</feature>
<dbReference type="GO" id="GO:0005886">
    <property type="term" value="C:plasma membrane"/>
    <property type="evidence" value="ECO:0007669"/>
    <property type="project" value="UniProtKB-SubCell"/>
</dbReference>
<comment type="subcellular location">
    <subcellularLocation>
        <location evidence="1">Cell membrane</location>
        <topology evidence="1">Multi-pass membrane protein</topology>
    </subcellularLocation>
</comment>
<dbReference type="FunFam" id="1.20.1250.20:FF:000218">
    <property type="entry name" value="facilitated trehalose transporter Tret1"/>
    <property type="match status" value="1"/>
</dbReference>